<reference evidence="3" key="1">
    <citation type="submission" date="2020-03" db="EMBL/GenBank/DDBJ databases">
        <title>Complete genome sequence of sulfur-oxidizing bacterium skT11.</title>
        <authorList>
            <person name="Kanda M."/>
            <person name="Kojima H."/>
            <person name="Fukui M."/>
        </authorList>
    </citation>
    <scope>NUCLEOTIDE SEQUENCE [LARGE SCALE GENOMIC DNA]</scope>
    <source>
        <strain evidence="3">skT11</strain>
    </source>
</reference>
<protein>
    <recommendedName>
        <fullName evidence="1">CREG-like beta-barrel domain-containing protein</fullName>
    </recommendedName>
</protein>
<dbReference type="EMBL" id="AP022853">
    <property type="protein sequence ID" value="BCB28073.1"/>
    <property type="molecule type" value="Genomic_DNA"/>
</dbReference>
<dbReference type="AlphaFoldDB" id="A0A6F8VE24"/>
<gene>
    <name evidence="2" type="ORF">SKTS_29590</name>
</gene>
<evidence type="ECO:0000259" key="1">
    <source>
        <dbReference type="Pfam" id="PF13883"/>
    </source>
</evidence>
<dbReference type="Gene3D" id="2.30.110.10">
    <property type="entry name" value="Electron Transport, Fmn-binding Protein, Chain A"/>
    <property type="match status" value="1"/>
</dbReference>
<evidence type="ECO:0000313" key="2">
    <source>
        <dbReference type="EMBL" id="BCB28073.1"/>
    </source>
</evidence>
<proteinExistence type="predicted"/>
<sequence length="212" mass="22732">MSGSEDIQAARRLLRSQHSAALATLSLKLAGHPFASGVDYFTDYAGRPVFLISSLAEHSKNIAFDPRISLLVQGAASDVQASPRLTVVGKASGVSAAEAAGLKARYLRYFPDTEQYFALDFFFCRLEPEQLRYVGGFGVARWIAPGDFLAVESGWEAAENAAAARLPTLMGLDCDGFDLRNGKLPERRDFAAPLTPDQAASALASMIESPTA</sequence>
<feature type="domain" description="CREG-like beta-barrel" evidence="1">
    <location>
        <begin position="8"/>
        <end position="147"/>
    </location>
</feature>
<dbReference type="SUPFAM" id="SSF50475">
    <property type="entry name" value="FMN-binding split barrel"/>
    <property type="match status" value="1"/>
</dbReference>
<dbReference type="RefSeq" id="WP_173066829.1">
    <property type="nucleotide sequence ID" value="NZ_AP022853.1"/>
</dbReference>
<dbReference type="KEGG" id="slac:SKTS_29590"/>
<dbReference type="InterPro" id="IPR037119">
    <property type="entry name" value="Haem_oxidase_HugZ-like_sf"/>
</dbReference>
<dbReference type="GO" id="GO:0005737">
    <property type="term" value="C:cytoplasm"/>
    <property type="evidence" value="ECO:0007669"/>
    <property type="project" value="UniProtKB-ARBA"/>
</dbReference>
<dbReference type="Gene3D" id="3.20.180.10">
    <property type="entry name" value="PNP-oxidase-like"/>
    <property type="match status" value="1"/>
</dbReference>
<keyword evidence="3" id="KW-1185">Reference proteome</keyword>
<dbReference type="Pfam" id="PF13883">
    <property type="entry name" value="CREG_beta-barrel"/>
    <property type="match status" value="1"/>
</dbReference>
<organism evidence="2 3">
    <name type="scientific">Sulfurimicrobium lacus</name>
    <dbReference type="NCBI Taxonomy" id="2715678"/>
    <lineage>
        <taxon>Bacteria</taxon>
        <taxon>Pseudomonadati</taxon>
        <taxon>Pseudomonadota</taxon>
        <taxon>Betaproteobacteria</taxon>
        <taxon>Nitrosomonadales</taxon>
        <taxon>Sulfuricellaceae</taxon>
        <taxon>Sulfurimicrobium</taxon>
    </lineage>
</organism>
<dbReference type="Proteomes" id="UP000502260">
    <property type="component" value="Chromosome"/>
</dbReference>
<dbReference type="InterPro" id="IPR055343">
    <property type="entry name" value="CREG_beta-barrel"/>
</dbReference>
<name>A0A6F8VE24_9PROT</name>
<evidence type="ECO:0000313" key="3">
    <source>
        <dbReference type="Proteomes" id="UP000502260"/>
    </source>
</evidence>
<dbReference type="PANTHER" id="PTHR13343">
    <property type="entry name" value="CREG1 PROTEIN"/>
    <property type="match status" value="1"/>
</dbReference>
<dbReference type="InterPro" id="IPR012349">
    <property type="entry name" value="Split_barrel_FMN-bd"/>
</dbReference>
<dbReference type="PANTHER" id="PTHR13343:SF17">
    <property type="entry name" value="CELLULAR REPRESSOR OF E1A-STIMULATED GENES, ISOFORM A"/>
    <property type="match status" value="1"/>
</dbReference>
<accession>A0A6F8VE24</accession>